<name>A0A1B1W267_9CAUD</name>
<dbReference type="EMBL" id="KX523699">
    <property type="protein sequence ID" value="ANW46764.1"/>
    <property type="molecule type" value="Genomic_DNA"/>
</dbReference>
<organism evidence="1 2">
    <name type="scientific">Salmonella phage IME207</name>
    <dbReference type="NCBI Taxonomy" id="1873985"/>
    <lineage>
        <taxon>Viruses</taxon>
        <taxon>Duplodnaviria</taxon>
        <taxon>Heunggongvirae</taxon>
        <taxon>Uroviricota</taxon>
        <taxon>Caudoviricetes</taxon>
        <taxon>Shuimuvirus</taxon>
        <taxon>Shuimuvirus IME207</taxon>
    </lineage>
</organism>
<sequence length="47" mass="5474">MNEQTKADLIFYTELYVDAGCDYEEAERMAKDLLRVIGVIFDEDKVI</sequence>
<dbReference type="KEGG" id="vg:30308662"/>
<dbReference type="RefSeq" id="YP_009322776.1">
    <property type="nucleotide sequence ID" value="NC_031924.1"/>
</dbReference>
<keyword evidence="2" id="KW-1185">Reference proteome</keyword>
<proteinExistence type="predicted"/>
<evidence type="ECO:0000313" key="2">
    <source>
        <dbReference type="Proteomes" id="UP000202982"/>
    </source>
</evidence>
<reference evidence="1" key="1">
    <citation type="submission" date="2016-09" db="EMBL/GenBank/DDBJ databases">
        <authorList>
            <person name="Liu Y."/>
            <person name="Bai C."/>
            <person name="Tong Y."/>
            <person name="Mi Z."/>
            <person name="An X."/>
            <person name="Huang Y."/>
            <person name="Li P."/>
            <person name="Yuan X."/>
            <person name="Niu W."/>
            <person name="Liu H."/>
        </authorList>
    </citation>
    <scope>NUCLEOTIDE SEQUENCE</scope>
</reference>
<dbReference type="Proteomes" id="UP000202982">
    <property type="component" value="Segment"/>
</dbReference>
<dbReference type="OrthoDB" id="38964at10239"/>
<dbReference type="GeneID" id="30308662"/>
<accession>A0A1B1W267</accession>
<evidence type="ECO:0000313" key="1">
    <source>
        <dbReference type="EMBL" id="ANW46764.1"/>
    </source>
</evidence>
<protein>
    <submittedName>
        <fullName evidence="1">Uncharacterized protein</fullName>
    </submittedName>
</protein>